<dbReference type="EMBL" id="CM046388">
    <property type="protein sequence ID" value="KAI8572005.1"/>
    <property type="molecule type" value="Genomic_DNA"/>
</dbReference>
<gene>
    <name evidence="1" type="ORF">RHMOL_Rhmol01G0165100</name>
</gene>
<sequence length="103" mass="11973">MGVGNAWHLNYVVPASSTQECEARLNEGFHVFDLEDMVIHMACSTWEIKIQDLKVDVAEFDQFWAALNMELLDYLLIIILPNAEFQVNVFNTNDEIENIYAWF</sequence>
<accession>A0ACC0Q2Q1</accession>
<proteinExistence type="predicted"/>
<comment type="caution">
    <text evidence="1">The sequence shown here is derived from an EMBL/GenBank/DDBJ whole genome shotgun (WGS) entry which is preliminary data.</text>
</comment>
<name>A0ACC0Q2Q1_RHOML</name>
<dbReference type="Proteomes" id="UP001062846">
    <property type="component" value="Chromosome 1"/>
</dbReference>
<protein>
    <submittedName>
        <fullName evidence="1">Uncharacterized protein</fullName>
    </submittedName>
</protein>
<keyword evidence="2" id="KW-1185">Reference proteome</keyword>
<evidence type="ECO:0000313" key="2">
    <source>
        <dbReference type="Proteomes" id="UP001062846"/>
    </source>
</evidence>
<reference evidence="1" key="1">
    <citation type="submission" date="2022-02" db="EMBL/GenBank/DDBJ databases">
        <title>Plant Genome Project.</title>
        <authorList>
            <person name="Zhang R.-G."/>
        </authorList>
    </citation>
    <scope>NUCLEOTIDE SEQUENCE</scope>
    <source>
        <strain evidence="1">AT1</strain>
    </source>
</reference>
<evidence type="ECO:0000313" key="1">
    <source>
        <dbReference type="EMBL" id="KAI8572005.1"/>
    </source>
</evidence>
<organism evidence="1 2">
    <name type="scientific">Rhododendron molle</name>
    <name type="common">Chinese azalea</name>
    <name type="synonym">Azalea mollis</name>
    <dbReference type="NCBI Taxonomy" id="49168"/>
    <lineage>
        <taxon>Eukaryota</taxon>
        <taxon>Viridiplantae</taxon>
        <taxon>Streptophyta</taxon>
        <taxon>Embryophyta</taxon>
        <taxon>Tracheophyta</taxon>
        <taxon>Spermatophyta</taxon>
        <taxon>Magnoliopsida</taxon>
        <taxon>eudicotyledons</taxon>
        <taxon>Gunneridae</taxon>
        <taxon>Pentapetalae</taxon>
        <taxon>asterids</taxon>
        <taxon>Ericales</taxon>
        <taxon>Ericaceae</taxon>
        <taxon>Ericoideae</taxon>
        <taxon>Rhodoreae</taxon>
        <taxon>Rhododendron</taxon>
    </lineage>
</organism>